<dbReference type="EMBL" id="MWML01000102">
    <property type="protein sequence ID" value="TCG06566.1"/>
    <property type="molecule type" value="Genomic_DNA"/>
</dbReference>
<evidence type="ECO:0000256" key="1">
    <source>
        <dbReference type="SAM" id="MobiDB-lite"/>
    </source>
</evidence>
<proteinExistence type="predicted"/>
<reference evidence="2 3" key="1">
    <citation type="submission" date="2017-02" db="EMBL/GenBank/DDBJ databases">
        <title>Paraburkholderia sophoroidis sp. nov. and Paraburkholderia steynii sp. nov. rhizobial symbionts of the fynbos legume Hypocalyptus sophoroides.</title>
        <authorList>
            <person name="Steenkamp E.T."/>
            <person name="Beukes C.W."/>
            <person name="Van Zyl E."/>
            <person name="Avontuur J."/>
            <person name="Chan W.Y."/>
            <person name="Hassen A."/>
            <person name="Palmer M."/>
            <person name="Mthombeni L."/>
            <person name="Phalane F."/>
            <person name="Sereme K."/>
            <person name="Venter S.N."/>
        </authorList>
    </citation>
    <scope>NUCLEOTIDE SEQUENCE [LARGE SCALE GENOMIC DNA]</scope>
    <source>
        <strain evidence="2 3">HC1.1ba</strain>
    </source>
</reference>
<sequence length="260" mass="26951">MMAGLIIVAVSIVLAVGKAIIGAGSNQQSQTSGSDLADAVQSTASTLGPRAGSVTAEEARETAQVALETTQQQAAVRASPSPESPEQQGTSSSPDAGRQAGMKTETLNGVSFDFNLPSGWSEQSGDNQIFLRKSGDARICQIATVKPYDVAQLISDASGHEAEVEEQFVGQNMQVGASLGHVQVQGRTLSSSKDDNSYNYVVRLTSTVSLDNGRSASQRIVNAVSAQGNSLVRLQCANAGGSDDMGSEMEGIAATLKIRD</sequence>
<accession>A0A4R0X8J2</accession>
<feature type="compositionally biased region" description="Polar residues" evidence="1">
    <location>
        <begin position="84"/>
        <end position="94"/>
    </location>
</feature>
<dbReference type="Proteomes" id="UP000294200">
    <property type="component" value="Unassembled WGS sequence"/>
</dbReference>
<dbReference type="AlphaFoldDB" id="A0A4R0X8J2"/>
<organism evidence="2 3">
    <name type="scientific">Paraburkholderia steynii</name>
    <dbReference type="NCBI Taxonomy" id="1245441"/>
    <lineage>
        <taxon>Bacteria</taxon>
        <taxon>Pseudomonadati</taxon>
        <taxon>Pseudomonadota</taxon>
        <taxon>Betaproteobacteria</taxon>
        <taxon>Burkholderiales</taxon>
        <taxon>Burkholderiaceae</taxon>
        <taxon>Paraburkholderia</taxon>
    </lineage>
</organism>
<keyword evidence="3" id="KW-1185">Reference proteome</keyword>
<protein>
    <submittedName>
        <fullName evidence="2">Uncharacterized protein</fullName>
    </submittedName>
</protein>
<name>A0A4R0X8J2_9BURK</name>
<evidence type="ECO:0000313" key="3">
    <source>
        <dbReference type="Proteomes" id="UP000294200"/>
    </source>
</evidence>
<evidence type="ECO:0000313" key="2">
    <source>
        <dbReference type="EMBL" id="TCG06566.1"/>
    </source>
</evidence>
<feature type="region of interest" description="Disordered" evidence="1">
    <location>
        <begin position="45"/>
        <end position="101"/>
    </location>
</feature>
<comment type="caution">
    <text evidence="2">The sequence shown here is derived from an EMBL/GenBank/DDBJ whole genome shotgun (WGS) entry which is preliminary data.</text>
</comment>
<gene>
    <name evidence="2" type="ORF">BZM27_25520</name>
</gene>